<feature type="non-terminal residue" evidence="2">
    <location>
        <position position="444"/>
    </location>
</feature>
<feature type="compositionally biased region" description="Basic residues" evidence="1">
    <location>
        <begin position="44"/>
        <end position="54"/>
    </location>
</feature>
<feature type="region of interest" description="Disordered" evidence="1">
    <location>
        <begin position="5"/>
        <end position="81"/>
    </location>
</feature>
<dbReference type="AlphaFoldDB" id="A0A0T6B3P3"/>
<evidence type="ECO:0000313" key="3">
    <source>
        <dbReference type="Proteomes" id="UP000051574"/>
    </source>
</evidence>
<name>A0A0T6B3P3_9SCAR</name>
<sequence length="444" mass="50802">MILCRFENKQGKSARKVKWSPPRRSRSPEIYCRSPRRISCSPLRHNRSPKRHSRSPREKSRSPRRRSQRFSISPRKHSLSPKSFYDSIRKFSISPDKRGILSSLSRRNSRSPIGTGKRFYNEANVSRYSRSPSVEFLDDCRERIMTMKAKVVETGLVPPGMEMEFDLVTMCQNRGVSKINSVKNRTTNLELKPNERKCIKEGMSLSKMSTYSPPIRRISPEVKRYHTFLEEIEDTFACKQTTPSSSEETKDKSRKFTNPFANSSPFSTSSNKGQTDLSHPIASFMFQHATQLVSKLETTPSTANRVQSIDKDNQRDEVFKLYVDKKNASPKVNLNSAERPKTIQNKINVISQCQNAIKLLSGDIKSGHFKVQDTSQRLERTMDLKGICPFRKVRTTRFQYTSKSGSVEKPDDVATLLNQLLMEVGKEPAFEARVINGSEVIDLC</sequence>
<organism evidence="2 3">
    <name type="scientific">Oryctes borbonicus</name>
    <dbReference type="NCBI Taxonomy" id="1629725"/>
    <lineage>
        <taxon>Eukaryota</taxon>
        <taxon>Metazoa</taxon>
        <taxon>Ecdysozoa</taxon>
        <taxon>Arthropoda</taxon>
        <taxon>Hexapoda</taxon>
        <taxon>Insecta</taxon>
        <taxon>Pterygota</taxon>
        <taxon>Neoptera</taxon>
        <taxon>Endopterygota</taxon>
        <taxon>Coleoptera</taxon>
        <taxon>Polyphaga</taxon>
        <taxon>Scarabaeiformia</taxon>
        <taxon>Scarabaeidae</taxon>
        <taxon>Dynastinae</taxon>
        <taxon>Oryctes</taxon>
    </lineage>
</organism>
<dbReference type="Proteomes" id="UP000051574">
    <property type="component" value="Unassembled WGS sequence"/>
</dbReference>
<keyword evidence="3" id="KW-1185">Reference proteome</keyword>
<gene>
    <name evidence="2" type="ORF">AMK59_5865</name>
</gene>
<comment type="caution">
    <text evidence="2">The sequence shown here is derived from an EMBL/GenBank/DDBJ whole genome shotgun (WGS) entry which is preliminary data.</text>
</comment>
<protein>
    <submittedName>
        <fullName evidence="2">Uncharacterized protein</fullName>
    </submittedName>
</protein>
<feature type="compositionally biased region" description="Polar residues" evidence="1">
    <location>
        <begin position="259"/>
        <end position="275"/>
    </location>
</feature>
<dbReference type="EMBL" id="LJIG01015961">
    <property type="protein sequence ID" value="KRT82032.1"/>
    <property type="molecule type" value="Genomic_DNA"/>
</dbReference>
<feature type="region of interest" description="Disordered" evidence="1">
    <location>
        <begin position="239"/>
        <end position="275"/>
    </location>
</feature>
<evidence type="ECO:0000256" key="1">
    <source>
        <dbReference type="SAM" id="MobiDB-lite"/>
    </source>
</evidence>
<dbReference type="OrthoDB" id="419694at2759"/>
<reference evidence="2 3" key="1">
    <citation type="submission" date="2015-09" db="EMBL/GenBank/DDBJ databases">
        <title>Draft genome of the scarab beetle Oryctes borbonicus.</title>
        <authorList>
            <person name="Meyer J.M."/>
            <person name="Markov G.V."/>
            <person name="Baskaran P."/>
            <person name="Herrmann M."/>
            <person name="Sommer R.J."/>
            <person name="Roedelsperger C."/>
        </authorList>
    </citation>
    <scope>NUCLEOTIDE SEQUENCE [LARGE SCALE GENOMIC DNA]</scope>
    <source>
        <strain evidence="2">OB123</strain>
        <tissue evidence="2">Whole animal</tissue>
    </source>
</reference>
<evidence type="ECO:0000313" key="2">
    <source>
        <dbReference type="EMBL" id="KRT82032.1"/>
    </source>
</evidence>
<feature type="compositionally biased region" description="Basic residues" evidence="1">
    <location>
        <begin position="12"/>
        <end position="25"/>
    </location>
</feature>
<feature type="compositionally biased region" description="Basic residues" evidence="1">
    <location>
        <begin position="62"/>
        <end position="79"/>
    </location>
</feature>
<accession>A0A0T6B3P3</accession>
<proteinExistence type="predicted"/>